<dbReference type="PANTHER" id="PTHR46756">
    <property type="entry name" value="TRANSGELIN"/>
    <property type="match status" value="1"/>
</dbReference>
<proteinExistence type="predicted"/>
<dbReference type="PROSITE" id="PS51460">
    <property type="entry name" value="GAR"/>
    <property type="match status" value="1"/>
</dbReference>
<feature type="compositionally biased region" description="Basic and acidic residues" evidence="4">
    <location>
        <begin position="874"/>
        <end position="885"/>
    </location>
</feature>
<dbReference type="SUPFAM" id="SSF143575">
    <property type="entry name" value="GAS2 domain-like"/>
    <property type="match status" value="1"/>
</dbReference>
<feature type="compositionally biased region" description="Polar residues" evidence="4">
    <location>
        <begin position="886"/>
        <end position="903"/>
    </location>
</feature>
<evidence type="ECO:0000256" key="3">
    <source>
        <dbReference type="ARBA" id="ARBA00023212"/>
    </source>
</evidence>
<evidence type="ECO:0000256" key="2">
    <source>
        <dbReference type="ARBA" id="ARBA00022490"/>
    </source>
</evidence>
<dbReference type="SUPFAM" id="SSF47576">
    <property type="entry name" value="Calponin-homology domain, CH-domain"/>
    <property type="match status" value="1"/>
</dbReference>
<dbReference type="InterPro" id="IPR036872">
    <property type="entry name" value="CH_dom_sf"/>
</dbReference>
<dbReference type="GO" id="GO:0008017">
    <property type="term" value="F:microtubule binding"/>
    <property type="evidence" value="ECO:0007669"/>
    <property type="project" value="InterPro"/>
</dbReference>
<evidence type="ECO:0000256" key="1">
    <source>
        <dbReference type="ARBA" id="ARBA00004245"/>
    </source>
</evidence>
<feature type="compositionally biased region" description="Polar residues" evidence="4">
    <location>
        <begin position="758"/>
        <end position="781"/>
    </location>
</feature>
<dbReference type="GO" id="GO:0005884">
    <property type="term" value="C:actin filament"/>
    <property type="evidence" value="ECO:0007669"/>
    <property type="project" value="TreeGrafter"/>
</dbReference>
<dbReference type="Proteomes" id="UP000050795">
    <property type="component" value="Unassembled WGS sequence"/>
</dbReference>
<dbReference type="WBParaSite" id="TREG1_15960.1">
    <property type="protein sequence ID" value="TREG1_15960.1"/>
    <property type="gene ID" value="TREG1_15960"/>
</dbReference>
<keyword evidence="3" id="KW-0206">Cytoskeleton</keyword>
<feature type="compositionally biased region" description="Low complexity" evidence="4">
    <location>
        <begin position="735"/>
        <end position="757"/>
    </location>
</feature>
<keyword evidence="2" id="KW-0963">Cytoplasm</keyword>
<feature type="compositionally biased region" description="Polar residues" evidence="4">
    <location>
        <begin position="824"/>
        <end position="855"/>
    </location>
</feature>
<evidence type="ECO:0000313" key="6">
    <source>
        <dbReference type="Proteomes" id="UP000050795"/>
    </source>
</evidence>
<reference evidence="6" key="1">
    <citation type="submission" date="2022-06" db="EMBL/GenBank/DDBJ databases">
        <authorList>
            <person name="Berger JAMES D."/>
            <person name="Berger JAMES D."/>
        </authorList>
    </citation>
    <scope>NUCLEOTIDE SEQUENCE [LARGE SCALE GENOMIC DNA]</scope>
</reference>
<keyword evidence="6" id="KW-1185">Reference proteome</keyword>
<dbReference type="PANTHER" id="PTHR46756:SF13">
    <property type="entry name" value="GROWTH ARREST-SPECIFIC PROTEIN 2"/>
    <property type="match status" value="1"/>
</dbReference>
<sequence length="903" mass="101875">MIKAAHSVSNLSSNSESNPYLVKRSQNSHFVQILDESMCVVREDLTEWLQHYLFSTANACPIAAHFLLYRLASGLWLSRLAYKLHYSILESGFQTAVKSKTTIKKDKEIVSYEFLRGALSNRDLKNLTPLSLPSFPPTLTVCAKLPLGPTDLCSFSSLQNTCCNNSTPKNCDVDFPKENISLKPRVADRWIARDNISAFIKWCKELGVPETLLFETNGLMNRTEEKNVLLTLMEVARIASRYGLTDLPYLVRMEREIDEIEAKRSQNENYKDNTYHEDVHHFTSQAVIKLERIDREDNYNSSVEVTVGTSSKKVQKLNSDTKSIDVHLNVNADSVDTSSLDSCCDDSRFINTNNNKTVQIHVDSKNVSSDSATLNYYNHDDSMDNTYKSTLVTNMNSSYNNHIDDSKTVNAQFDYINNDQKSTCNDMSVQTKDDNLDQAKRLLVLNGSLVSLDDSDDSPRKAITDQFVQHQHTDHLKMTDSPFCNIANRKRRQTLLINDLGLQIPIVEITPLKITKKVDESSSFMNSATVCYNDVKTEIDPPEKSVIYVNLVDSKIPDTCLKSLQVESAKLVKQEVQQQVCIQDTSTILNVSLMDYLVYSERCAEDLSIDMSSIADECIIDIQVNKKLAQCTCCNRLHMQRLEEGRYRLGTRIYYLRRFRNHVMVRVGGGWLTLDEFLQRHDPCRRGITPCCTETSAVPHIKSCLEVTKPIRRYSDFDTSSIPRVNSVSNLMRQSSNRSSNGSVESPRSESSTVSSTLDNGIPNNENLPPLSSTMVNGTKSKQVKAIVTPRPIIPKAPTLRTASRTRESSRSRDDSTTKLPRTATVSNFRALSTKRTNPTQVLRDSRAASHSRNPSARRDGSSSRVPDVTTTSRSRDSSAKREKCTPNNSRSQSISNRTPWRN</sequence>
<accession>A0AA85JDQ1</accession>
<feature type="domain" description="GAR" evidence="5">
    <location>
        <begin position="615"/>
        <end position="685"/>
    </location>
</feature>
<dbReference type="Gene3D" id="1.10.418.10">
    <property type="entry name" value="Calponin-like domain"/>
    <property type="match status" value="1"/>
</dbReference>
<dbReference type="Pfam" id="PF02187">
    <property type="entry name" value="GAS2"/>
    <property type="match status" value="1"/>
</dbReference>
<evidence type="ECO:0000313" key="7">
    <source>
        <dbReference type="WBParaSite" id="TREG1_15960.1"/>
    </source>
</evidence>
<dbReference type="Gene3D" id="3.30.920.20">
    <property type="entry name" value="Gas2-like domain"/>
    <property type="match status" value="1"/>
</dbReference>
<evidence type="ECO:0000259" key="5">
    <source>
        <dbReference type="PROSITE" id="PS51460"/>
    </source>
</evidence>
<dbReference type="GO" id="GO:0008093">
    <property type="term" value="F:cytoskeletal anchor activity"/>
    <property type="evidence" value="ECO:0007669"/>
    <property type="project" value="TreeGrafter"/>
</dbReference>
<comment type="subcellular location">
    <subcellularLocation>
        <location evidence="1">Cytoplasm</location>
        <location evidence="1">Cytoskeleton</location>
    </subcellularLocation>
</comment>
<dbReference type="InterPro" id="IPR036534">
    <property type="entry name" value="GAR_dom_sf"/>
</dbReference>
<reference evidence="7" key="2">
    <citation type="submission" date="2023-11" db="UniProtKB">
        <authorList>
            <consortium name="WormBaseParasite"/>
        </authorList>
    </citation>
    <scope>IDENTIFICATION</scope>
</reference>
<feature type="compositionally biased region" description="Basic and acidic residues" evidence="4">
    <location>
        <begin position="805"/>
        <end position="817"/>
    </location>
</feature>
<feature type="region of interest" description="Disordered" evidence="4">
    <location>
        <begin position="728"/>
        <end position="903"/>
    </location>
</feature>
<dbReference type="GO" id="GO:0051764">
    <property type="term" value="P:actin crosslink formation"/>
    <property type="evidence" value="ECO:0007669"/>
    <property type="project" value="TreeGrafter"/>
</dbReference>
<name>A0AA85JDQ1_TRIRE</name>
<evidence type="ECO:0000256" key="4">
    <source>
        <dbReference type="SAM" id="MobiDB-lite"/>
    </source>
</evidence>
<dbReference type="SMART" id="SM00243">
    <property type="entry name" value="GAS2"/>
    <property type="match status" value="1"/>
</dbReference>
<dbReference type="GO" id="GO:0051015">
    <property type="term" value="F:actin filament binding"/>
    <property type="evidence" value="ECO:0007669"/>
    <property type="project" value="TreeGrafter"/>
</dbReference>
<dbReference type="InterPro" id="IPR003108">
    <property type="entry name" value="GAR_dom"/>
</dbReference>
<protein>
    <recommendedName>
        <fullName evidence="5">GAR domain-containing protein</fullName>
    </recommendedName>
</protein>
<organism evidence="6 7">
    <name type="scientific">Trichobilharzia regenti</name>
    <name type="common">Nasal bird schistosome</name>
    <dbReference type="NCBI Taxonomy" id="157069"/>
    <lineage>
        <taxon>Eukaryota</taxon>
        <taxon>Metazoa</taxon>
        <taxon>Spiralia</taxon>
        <taxon>Lophotrochozoa</taxon>
        <taxon>Platyhelminthes</taxon>
        <taxon>Trematoda</taxon>
        <taxon>Digenea</taxon>
        <taxon>Strigeidida</taxon>
        <taxon>Schistosomatoidea</taxon>
        <taxon>Schistosomatidae</taxon>
        <taxon>Trichobilharzia</taxon>
    </lineage>
</organism>
<dbReference type="AlphaFoldDB" id="A0AA85JDQ1"/>